<evidence type="ECO:0000313" key="2">
    <source>
        <dbReference type="EnsemblMetazoa" id="AMIN014690-PA"/>
    </source>
</evidence>
<name>A0A182WPV1_9DIPT</name>
<feature type="transmembrane region" description="Helical" evidence="1">
    <location>
        <begin position="82"/>
        <end position="106"/>
    </location>
</feature>
<dbReference type="VEuPathDB" id="VectorBase:AMIN014690"/>
<keyword evidence="1" id="KW-0472">Membrane</keyword>
<feature type="transmembrane region" description="Helical" evidence="1">
    <location>
        <begin position="31"/>
        <end position="61"/>
    </location>
</feature>
<reference evidence="2" key="2">
    <citation type="submission" date="2020-05" db="UniProtKB">
        <authorList>
            <consortium name="EnsemblMetazoa"/>
        </authorList>
    </citation>
    <scope>IDENTIFICATION</scope>
    <source>
        <strain evidence="2">MINIMUS1</strain>
    </source>
</reference>
<reference evidence="3" key="1">
    <citation type="submission" date="2013-03" db="EMBL/GenBank/DDBJ databases">
        <title>The Genome Sequence of Anopheles minimus MINIMUS1.</title>
        <authorList>
            <consortium name="The Broad Institute Genomics Platform"/>
            <person name="Neafsey D.E."/>
            <person name="Walton C."/>
            <person name="Walker B."/>
            <person name="Young S.K."/>
            <person name="Zeng Q."/>
            <person name="Gargeya S."/>
            <person name="Fitzgerald M."/>
            <person name="Haas B."/>
            <person name="Abouelleil A."/>
            <person name="Allen A.W."/>
            <person name="Alvarado L."/>
            <person name="Arachchi H.M."/>
            <person name="Berlin A.M."/>
            <person name="Chapman S.B."/>
            <person name="Gainer-Dewar J."/>
            <person name="Goldberg J."/>
            <person name="Griggs A."/>
            <person name="Gujja S."/>
            <person name="Hansen M."/>
            <person name="Howarth C."/>
            <person name="Imamovic A."/>
            <person name="Ireland A."/>
            <person name="Larimer J."/>
            <person name="McCowan C."/>
            <person name="Murphy C."/>
            <person name="Pearson M."/>
            <person name="Poon T.W."/>
            <person name="Priest M."/>
            <person name="Roberts A."/>
            <person name="Saif S."/>
            <person name="Shea T."/>
            <person name="Sisk P."/>
            <person name="Sykes S."/>
            <person name="Wortman J."/>
            <person name="Nusbaum C."/>
            <person name="Birren B."/>
        </authorList>
    </citation>
    <scope>NUCLEOTIDE SEQUENCE [LARGE SCALE GENOMIC DNA]</scope>
    <source>
        <strain evidence="3">MINIMUS1</strain>
    </source>
</reference>
<keyword evidence="3" id="KW-1185">Reference proteome</keyword>
<dbReference type="Proteomes" id="UP000075920">
    <property type="component" value="Unassembled WGS sequence"/>
</dbReference>
<evidence type="ECO:0000256" key="1">
    <source>
        <dbReference type="SAM" id="Phobius"/>
    </source>
</evidence>
<sequence>MSLFGTTTTRQHGPSSNIACNCKEMNYSLPIFAIIFFVSHTISPSLSLSVYVICVYVTIYCKMRCKKMSLVGATFRTSNQSLIRRGILIVLQSLLRLLLLPLLLLLL</sequence>
<keyword evidence="1" id="KW-1133">Transmembrane helix</keyword>
<protein>
    <submittedName>
        <fullName evidence="2">Uncharacterized protein</fullName>
    </submittedName>
</protein>
<keyword evidence="1" id="KW-0812">Transmembrane</keyword>
<proteinExistence type="predicted"/>
<evidence type="ECO:0000313" key="3">
    <source>
        <dbReference type="Proteomes" id="UP000075920"/>
    </source>
</evidence>
<organism evidence="2 3">
    <name type="scientific">Anopheles minimus</name>
    <dbReference type="NCBI Taxonomy" id="112268"/>
    <lineage>
        <taxon>Eukaryota</taxon>
        <taxon>Metazoa</taxon>
        <taxon>Ecdysozoa</taxon>
        <taxon>Arthropoda</taxon>
        <taxon>Hexapoda</taxon>
        <taxon>Insecta</taxon>
        <taxon>Pterygota</taxon>
        <taxon>Neoptera</taxon>
        <taxon>Endopterygota</taxon>
        <taxon>Diptera</taxon>
        <taxon>Nematocera</taxon>
        <taxon>Culicoidea</taxon>
        <taxon>Culicidae</taxon>
        <taxon>Anophelinae</taxon>
        <taxon>Anopheles</taxon>
    </lineage>
</organism>
<dbReference type="EnsemblMetazoa" id="AMIN014690-RA">
    <property type="protein sequence ID" value="AMIN014690-PA"/>
    <property type="gene ID" value="AMIN014690"/>
</dbReference>
<dbReference type="AlphaFoldDB" id="A0A182WPV1"/>
<accession>A0A182WPV1</accession>